<name>A0ABR4A3K8_9LECA</name>
<sequence length="133" mass="14521">MIITINRTIVKDDIETSLSEDERAEYAASKGDSTPTPIKPPRQEFEAQASLVIKSESKTKTQRKKASKELSTPTTAKKLPPQKSTTVRRQPKKPRSPSASPSPLVRLSDPFTAVDEMLGLSPMAPSTPPPQPI</sequence>
<evidence type="ECO:0000313" key="3">
    <source>
        <dbReference type="Proteomes" id="UP001590950"/>
    </source>
</evidence>
<proteinExistence type="predicted"/>
<keyword evidence="3" id="KW-1185">Reference proteome</keyword>
<reference evidence="2 3" key="1">
    <citation type="submission" date="2024-09" db="EMBL/GenBank/DDBJ databases">
        <title>Rethinking Asexuality: The Enigmatic Case of Functional Sexual Genes in Lepraria (Stereocaulaceae).</title>
        <authorList>
            <person name="Doellman M."/>
            <person name="Sun Y."/>
            <person name="Barcenas-Pena A."/>
            <person name="Lumbsch H.T."/>
            <person name="Grewe F."/>
        </authorList>
    </citation>
    <scope>NUCLEOTIDE SEQUENCE [LARGE SCALE GENOMIC DNA]</scope>
    <source>
        <strain evidence="2 3">Mercado 3170</strain>
    </source>
</reference>
<gene>
    <name evidence="2" type="ORF">N7G274_008312</name>
</gene>
<comment type="caution">
    <text evidence="2">The sequence shown here is derived from an EMBL/GenBank/DDBJ whole genome shotgun (WGS) entry which is preliminary data.</text>
</comment>
<evidence type="ECO:0000313" key="2">
    <source>
        <dbReference type="EMBL" id="KAL2038972.1"/>
    </source>
</evidence>
<feature type="compositionally biased region" description="Low complexity" evidence="1">
    <location>
        <begin position="96"/>
        <end position="108"/>
    </location>
</feature>
<dbReference type="Proteomes" id="UP001590950">
    <property type="component" value="Unassembled WGS sequence"/>
</dbReference>
<dbReference type="EMBL" id="JBEFKJ010000028">
    <property type="protein sequence ID" value="KAL2038972.1"/>
    <property type="molecule type" value="Genomic_DNA"/>
</dbReference>
<evidence type="ECO:0000256" key="1">
    <source>
        <dbReference type="SAM" id="MobiDB-lite"/>
    </source>
</evidence>
<organism evidence="2 3">
    <name type="scientific">Stereocaulon virgatum</name>
    <dbReference type="NCBI Taxonomy" id="373712"/>
    <lineage>
        <taxon>Eukaryota</taxon>
        <taxon>Fungi</taxon>
        <taxon>Dikarya</taxon>
        <taxon>Ascomycota</taxon>
        <taxon>Pezizomycotina</taxon>
        <taxon>Lecanoromycetes</taxon>
        <taxon>OSLEUM clade</taxon>
        <taxon>Lecanoromycetidae</taxon>
        <taxon>Lecanorales</taxon>
        <taxon>Lecanorineae</taxon>
        <taxon>Stereocaulaceae</taxon>
        <taxon>Stereocaulon</taxon>
    </lineage>
</organism>
<feature type="compositionally biased region" description="Basic and acidic residues" evidence="1">
    <location>
        <begin position="15"/>
        <end position="25"/>
    </location>
</feature>
<accession>A0ABR4A3K8</accession>
<feature type="region of interest" description="Disordered" evidence="1">
    <location>
        <begin position="15"/>
        <end position="133"/>
    </location>
</feature>
<protein>
    <submittedName>
        <fullName evidence="2">Uncharacterized protein</fullName>
    </submittedName>
</protein>